<dbReference type="OrthoDB" id="9785691at2"/>
<dbReference type="Gene3D" id="3.30.450.40">
    <property type="match status" value="1"/>
</dbReference>
<name>A0A323UWT9_9RHOO</name>
<feature type="transmembrane region" description="Helical" evidence="4">
    <location>
        <begin position="91"/>
        <end position="114"/>
    </location>
</feature>
<comment type="catalytic activity">
    <reaction evidence="1">
        <text>ATP + protein L-histidine = ADP + protein N-phospho-L-histidine.</text>
        <dbReference type="EC" id="2.7.13.3"/>
    </reaction>
</comment>
<dbReference type="Pfam" id="PF02518">
    <property type="entry name" value="HATPase_c"/>
    <property type="match status" value="1"/>
</dbReference>
<dbReference type="InterPro" id="IPR036890">
    <property type="entry name" value="HATPase_C_sf"/>
</dbReference>
<dbReference type="PANTHER" id="PTHR43065:SF42">
    <property type="entry name" value="TWO-COMPONENT SENSOR PPRA"/>
    <property type="match status" value="1"/>
</dbReference>
<evidence type="ECO:0000256" key="4">
    <source>
        <dbReference type="SAM" id="Phobius"/>
    </source>
</evidence>
<sequence length="695" mass="76754">MAEFAIWGYGLAAIAYLCFGGYFYAAWKGASTGGALLVAVLVSCAWAAVSCWAALAPGEHIVIAAQVLDAIRNGAWYLFILMLLRPLTRGMGGWVTGAAVLVCSAQLVSIGVLAIEGFADEPTQKISIAATLVAAVLGLVLVEQLYRGMPAESRWGLKPLCLGLAAVYMFELYVSSDAFLFGRTDGDMWSVRGVAHALVLPLIALSGARNPSWSLRMSLSREAVFHSTALAVAGLYLLTVASAGYYVRYFGGEWGRALQATLLFGALVLLAVFFFSGSQRARLRVFLNKHLFPYRYDYRNEWLRFTQALSSADGKLDLGQSVIQALCHLVESPGGCLWLRAQDGRYVLHAVLNQRLEGIVEPDGSSLVRFLESKEWVINLEEYRISPGVYQGLVLPDWLVQFPQAWLLIPLRSGSGLIGFVVLSAPRARFDIDWEVLDLLKTAQRQAASYLARMQSAEALIEARKFESFNRMSAFVVHDLKNLVAQLSLMMKNAERHRHNPAFQDDMLETVAHVEARMRSLMAQLQEKRSVDPPRFTDLVALVERVCRIRRSHRPAPLVEAMPEHEVLVSGHPERLERVIGHIVQNALEATPEDGKVSVCMQLESQRCVRLLIRDTGKGMSDAFIRERLARPFETTKASGMGIGVYETRQYIRELGGDVVFESEVGVGTLVTIELPRVLRTDGAVEEPGVVAQHG</sequence>
<keyword evidence="3" id="KW-0175">Coiled coil</keyword>
<dbReference type="SMART" id="SM00387">
    <property type="entry name" value="HATPase_c"/>
    <property type="match status" value="1"/>
</dbReference>
<organism evidence="6 7">
    <name type="scientific">Parazoarcus communis SWub3 = DSM 12120</name>
    <dbReference type="NCBI Taxonomy" id="1121029"/>
    <lineage>
        <taxon>Bacteria</taxon>
        <taxon>Pseudomonadati</taxon>
        <taxon>Pseudomonadota</taxon>
        <taxon>Betaproteobacteria</taxon>
        <taxon>Rhodocyclales</taxon>
        <taxon>Zoogloeaceae</taxon>
        <taxon>Parazoarcus</taxon>
    </lineage>
</organism>
<evidence type="ECO:0000256" key="3">
    <source>
        <dbReference type="SAM" id="Coils"/>
    </source>
</evidence>
<evidence type="ECO:0000313" key="6">
    <source>
        <dbReference type="EMBL" id="PZA16691.1"/>
    </source>
</evidence>
<dbReference type="InterPro" id="IPR004358">
    <property type="entry name" value="Sig_transdc_His_kin-like_C"/>
</dbReference>
<feature type="transmembrane region" description="Helical" evidence="4">
    <location>
        <begin position="257"/>
        <end position="275"/>
    </location>
</feature>
<dbReference type="InterPro" id="IPR005467">
    <property type="entry name" value="His_kinase_dom"/>
</dbReference>
<gene>
    <name evidence="6" type="primary">prsK</name>
    <name evidence="6" type="ORF">DNK49_11360</name>
</gene>
<proteinExistence type="predicted"/>
<feature type="transmembrane region" description="Helical" evidence="4">
    <location>
        <begin position="34"/>
        <end position="55"/>
    </location>
</feature>
<dbReference type="Gene3D" id="3.30.565.10">
    <property type="entry name" value="Histidine kinase-like ATPase, C-terminal domain"/>
    <property type="match status" value="1"/>
</dbReference>
<feature type="transmembrane region" description="Helical" evidence="4">
    <location>
        <begin position="6"/>
        <end position="27"/>
    </location>
</feature>
<dbReference type="InterPro" id="IPR029016">
    <property type="entry name" value="GAF-like_dom_sf"/>
</dbReference>
<keyword evidence="4" id="KW-0812">Transmembrane</keyword>
<dbReference type="CDD" id="cd00075">
    <property type="entry name" value="HATPase"/>
    <property type="match status" value="1"/>
</dbReference>
<evidence type="ECO:0000313" key="7">
    <source>
        <dbReference type="Proteomes" id="UP000248259"/>
    </source>
</evidence>
<dbReference type="NCBIfam" id="TIGR02916">
    <property type="entry name" value="PEP_his_kin"/>
    <property type="match status" value="1"/>
</dbReference>
<feature type="transmembrane region" description="Helical" evidence="4">
    <location>
        <begin position="194"/>
        <end position="211"/>
    </location>
</feature>
<keyword evidence="7" id="KW-1185">Reference proteome</keyword>
<dbReference type="Proteomes" id="UP000248259">
    <property type="component" value="Unassembled WGS sequence"/>
</dbReference>
<keyword evidence="4" id="KW-0472">Membrane</keyword>
<keyword evidence="4" id="KW-1133">Transmembrane helix</keyword>
<dbReference type="PANTHER" id="PTHR43065">
    <property type="entry name" value="SENSOR HISTIDINE KINASE"/>
    <property type="match status" value="1"/>
</dbReference>
<dbReference type="SUPFAM" id="SSF55874">
    <property type="entry name" value="ATPase domain of HSP90 chaperone/DNA topoisomerase II/histidine kinase"/>
    <property type="match status" value="1"/>
</dbReference>
<dbReference type="InterPro" id="IPR014265">
    <property type="entry name" value="XrtA/PrsK"/>
</dbReference>
<dbReference type="EC" id="2.7.13.3" evidence="2"/>
<dbReference type="RefSeq" id="WP_110524570.1">
    <property type="nucleotide sequence ID" value="NZ_QKOE01000006.1"/>
</dbReference>
<dbReference type="PROSITE" id="PS50109">
    <property type="entry name" value="HIS_KIN"/>
    <property type="match status" value="1"/>
</dbReference>
<comment type="caution">
    <text evidence="6">The sequence shown here is derived from an EMBL/GenBank/DDBJ whole genome shotgun (WGS) entry which is preliminary data.</text>
</comment>
<feature type="transmembrane region" description="Helical" evidence="4">
    <location>
        <begin position="126"/>
        <end position="143"/>
    </location>
</feature>
<dbReference type="GO" id="GO:0004673">
    <property type="term" value="F:protein histidine kinase activity"/>
    <property type="evidence" value="ECO:0007669"/>
    <property type="project" value="UniProtKB-EC"/>
</dbReference>
<evidence type="ECO:0000259" key="5">
    <source>
        <dbReference type="PROSITE" id="PS50109"/>
    </source>
</evidence>
<keyword evidence="6" id="KW-0808">Transferase</keyword>
<protein>
    <recommendedName>
        <fullName evidence="2">histidine kinase</fullName>
        <ecNumber evidence="2">2.7.13.3</ecNumber>
    </recommendedName>
</protein>
<dbReference type="InterPro" id="IPR003594">
    <property type="entry name" value="HATPase_dom"/>
</dbReference>
<evidence type="ECO:0000256" key="2">
    <source>
        <dbReference type="ARBA" id="ARBA00012438"/>
    </source>
</evidence>
<dbReference type="EMBL" id="QKOE01000006">
    <property type="protein sequence ID" value="PZA16691.1"/>
    <property type="molecule type" value="Genomic_DNA"/>
</dbReference>
<feature type="transmembrane region" description="Helical" evidence="4">
    <location>
        <begin position="155"/>
        <end position="174"/>
    </location>
</feature>
<dbReference type="PRINTS" id="PR00344">
    <property type="entry name" value="BCTRLSENSOR"/>
</dbReference>
<feature type="transmembrane region" description="Helical" evidence="4">
    <location>
        <begin position="223"/>
        <end position="245"/>
    </location>
</feature>
<dbReference type="AlphaFoldDB" id="A0A323UWT9"/>
<accession>A0A323UWT9</accession>
<keyword evidence="6" id="KW-0418">Kinase</keyword>
<reference evidence="6 7" key="1">
    <citation type="submission" date="2018-06" db="EMBL/GenBank/DDBJ databases">
        <title>Azoarcus communis strain SWub3 genome.</title>
        <authorList>
            <person name="Zorraquino Salvo V."/>
            <person name="Toubiana D."/>
            <person name="Blumwald E."/>
        </authorList>
    </citation>
    <scope>NUCLEOTIDE SEQUENCE [LARGE SCALE GENOMIC DNA]</scope>
    <source>
        <strain evidence="6 7">SWub3</strain>
    </source>
</reference>
<dbReference type="SUPFAM" id="SSF55781">
    <property type="entry name" value="GAF domain-like"/>
    <property type="match status" value="1"/>
</dbReference>
<evidence type="ECO:0000256" key="1">
    <source>
        <dbReference type="ARBA" id="ARBA00000085"/>
    </source>
</evidence>
<feature type="coiled-coil region" evidence="3">
    <location>
        <begin position="440"/>
        <end position="497"/>
    </location>
</feature>
<feature type="domain" description="Histidine kinase" evidence="5">
    <location>
        <begin position="475"/>
        <end position="679"/>
    </location>
</feature>